<evidence type="ECO:0000313" key="3">
    <source>
        <dbReference type="Proteomes" id="UP000287124"/>
    </source>
</evidence>
<proteinExistence type="predicted"/>
<dbReference type="Proteomes" id="UP000287124">
    <property type="component" value="Unassembled WGS sequence"/>
</dbReference>
<evidence type="ECO:0000256" key="1">
    <source>
        <dbReference type="SAM" id="Phobius"/>
    </source>
</evidence>
<comment type="caution">
    <text evidence="2">The sequence shown here is derived from an EMBL/GenBank/DDBJ whole genome shotgun (WGS) entry which is preliminary data.</text>
</comment>
<evidence type="ECO:0000313" key="2">
    <source>
        <dbReference type="EMBL" id="RTE69943.1"/>
    </source>
</evidence>
<accession>A0A430L2H0</accession>
<dbReference type="EMBL" id="MIKF01000506">
    <property type="protein sequence ID" value="RTE69943.1"/>
    <property type="molecule type" value="Genomic_DNA"/>
</dbReference>
<sequence>MKDNNTVNPFSIGFGVVDAAAVITNWAISTYKKRQNRILAAVIVPNLPQLIFSIITFSPSSLLTVIYTAQEWDGFSRHRKTLRVSEPKGD</sequence>
<protein>
    <submittedName>
        <fullName evidence="2">Uncharacterized protein</fullName>
    </submittedName>
</protein>
<gene>
    <name evidence="2" type="ORF">BHE90_015672</name>
</gene>
<reference evidence="2 3" key="1">
    <citation type="submission" date="2017-06" db="EMBL/GenBank/DDBJ databases">
        <title>Comparative genomic analysis of Ambrosia Fusariam Clade fungi.</title>
        <authorList>
            <person name="Stajich J.E."/>
            <person name="Carrillo J."/>
            <person name="Kijimoto T."/>
            <person name="Eskalen A."/>
            <person name="O'Donnell K."/>
            <person name="Kasson M."/>
        </authorList>
    </citation>
    <scope>NUCLEOTIDE SEQUENCE [LARGE SCALE GENOMIC DNA]</scope>
    <source>
        <strain evidence="2 3">UCR1854</strain>
    </source>
</reference>
<keyword evidence="3" id="KW-1185">Reference proteome</keyword>
<keyword evidence="1" id="KW-0812">Transmembrane</keyword>
<dbReference type="AlphaFoldDB" id="A0A430L2H0"/>
<name>A0A430L2H0_9HYPO</name>
<feature type="transmembrane region" description="Helical" evidence="1">
    <location>
        <begin position="12"/>
        <end position="31"/>
    </location>
</feature>
<keyword evidence="1" id="KW-0472">Membrane</keyword>
<organism evidence="2 3">
    <name type="scientific">Fusarium euwallaceae</name>
    <dbReference type="NCBI Taxonomy" id="1147111"/>
    <lineage>
        <taxon>Eukaryota</taxon>
        <taxon>Fungi</taxon>
        <taxon>Dikarya</taxon>
        <taxon>Ascomycota</taxon>
        <taxon>Pezizomycotina</taxon>
        <taxon>Sordariomycetes</taxon>
        <taxon>Hypocreomycetidae</taxon>
        <taxon>Hypocreales</taxon>
        <taxon>Nectriaceae</taxon>
        <taxon>Fusarium</taxon>
        <taxon>Fusarium solani species complex</taxon>
    </lineage>
</organism>
<keyword evidence="1" id="KW-1133">Transmembrane helix</keyword>